<dbReference type="BioCyc" id="FCF748224-HMP:GTSS-2868-MONOMER"/>
<reference evidence="1 2" key="1">
    <citation type="submission" date="2010-08" db="EMBL/GenBank/DDBJ databases">
        <authorList>
            <person name="Weinstock G."/>
            <person name="Sodergren E."/>
            <person name="Clifton S."/>
            <person name="Fulton L."/>
            <person name="Fulton B."/>
            <person name="Courtney L."/>
            <person name="Fronick C."/>
            <person name="Harrison M."/>
            <person name="Strong C."/>
            <person name="Farmer C."/>
            <person name="Delahaunty K."/>
            <person name="Markovic C."/>
            <person name="Hall O."/>
            <person name="Minx P."/>
            <person name="Tomlinson C."/>
            <person name="Mitreva M."/>
            <person name="Hou S."/>
            <person name="Chen J."/>
            <person name="Wollam A."/>
            <person name="Pepin K.H."/>
            <person name="Johnson M."/>
            <person name="Bhonagiri V."/>
            <person name="Zhang X."/>
            <person name="Suruliraj S."/>
            <person name="Warren W."/>
            <person name="Chinwalla A."/>
            <person name="Mardis E.R."/>
            <person name="Wilson R.K."/>
        </authorList>
    </citation>
    <scope>NUCLEOTIDE SEQUENCE [LARGE SCALE GENOMIC DNA]</scope>
    <source>
        <strain evidence="1 2">KLE1255</strain>
    </source>
</reference>
<sequence length="67" mass="7642">MQRRRCGNARRRFCAFVTGNAGPNGGALHLFVQTHRKDGRDDWRLSAKCDKLNAEVLCAARAERQKR</sequence>
<dbReference type="EMBL" id="AECU01000002">
    <property type="protein sequence ID" value="EFQ08452.1"/>
    <property type="molecule type" value="Genomic_DNA"/>
</dbReference>
<gene>
    <name evidence="1" type="ORF">HMPREF9436_00008</name>
</gene>
<dbReference type="AlphaFoldDB" id="E2ZED4"/>
<proteinExistence type="predicted"/>
<accession>E2ZED4</accession>
<evidence type="ECO:0000313" key="1">
    <source>
        <dbReference type="EMBL" id="EFQ08452.1"/>
    </source>
</evidence>
<dbReference type="Proteomes" id="UP000006028">
    <property type="component" value="Unassembled WGS sequence"/>
</dbReference>
<evidence type="ECO:0000313" key="2">
    <source>
        <dbReference type="Proteomes" id="UP000006028"/>
    </source>
</evidence>
<comment type="caution">
    <text evidence="1">The sequence shown here is derived from an EMBL/GenBank/DDBJ whole genome shotgun (WGS) entry which is preliminary data.</text>
</comment>
<organism evidence="1 2">
    <name type="scientific">Faecalibacterium cf. prausnitzii KLE1255</name>
    <dbReference type="NCBI Taxonomy" id="748224"/>
    <lineage>
        <taxon>Bacteria</taxon>
        <taxon>Bacillati</taxon>
        <taxon>Bacillota</taxon>
        <taxon>Clostridia</taxon>
        <taxon>Eubacteriales</taxon>
        <taxon>Oscillospiraceae</taxon>
        <taxon>Faecalibacterium</taxon>
    </lineage>
</organism>
<dbReference type="STRING" id="748224.HMPREF9436_00008"/>
<dbReference type="HOGENOM" id="CLU_2806107_0_0_9"/>
<protein>
    <submittedName>
        <fullName evidence="1">Uncharacterized protein</fullName>
    </submittedName>
</protein>
<name>E2ZED4_9FIRM</name>